<organism evidence="1 2">
    <name type="scientific">Enterocloster clostridioformis</name>
    <dbReference type="NCBI Taxonomy" id="1531"/>
    <lineage>
        <taxon>Bacteria</taxon>
        <taxon>Bacillati</taxon>
        <taxon>Bacillota</taxon>
        <taxon>Clostridia</taxon>
        <taxon>Lachnospirales</taxon>
        <taxon>Lachnospiraceae</taxon>
        <taxon>Enterocloster</taxon>
    </lineage>
</organism>
<sequence length="112" mass="12868">MDMERLPSGKFETNELVLELAILAYNILRMIGQESIGRKGTKTKHKVRRRRLRTVIGNMIMMASHVTEHALLKGFLVLLTVIWNQNQSRYIKILSLKNYLSRISQSDLGLAS</sequence>
<evidence type="ECO:0000313" key="1">
    <source>
        <dbReference type="EMBL" id="CUP03685.1"/>
    </source>
</evidence>
<name>A0A174K2L6_9FIRM</name>
<protein>
    <submittedName>
        <fullName evidence="1">Uncharacterized protein</fullName>
    </submittedName>
</protein>
<dbReference type="AlphaFoldDB" id="A0A174K2L6"/>
<gene>
    <name evidence="1" type="ORF">ERS852480_02477</name>
</gene>
<dbReference type="EMBL" id="CZAB01000020">
    <property type="protein sequence ID" value="CUP03685.1"/>
    <property type="molecule type" value="Genomic_DNA"/>
</dbReference>
<evidence type="ECO:0000313" key="2">
    <source>
        <dbReference type="Proteomes" id="UP000095512"/>
    </source>
</evidence>
<reference evidence="1 2" key="1">
    <citation type="submission" date="2015-09" db="EMBL/GenBank/DDBJ databases">
        <authorList>
            <consortium name="Pathogen Informatics"/>
        </authorList>
    </citation>
    <scope>NUCLEOTIDE SEQUENCE [LARGE SCALE GENOMIC DNA]</scope>
    <source>
        <strain evidence="1 2">2789STDY5834865</strain>
    </source>
</reference>
<accession>A0A174K2L6</accession>
<proteinExistence type="predicted"/>
<dbReference type="Proteomes" id="UP000095512">
    <property type="component" value="Unassembled WGS sequence"/>
</dbReference>